<keyword evidence="6 8" id="KW-1133">Transmembrane helix</keyword>
<dbReference type="RefSeq" id="WP_005486580.1">
    <property type="nucleotide sequence ID" value="NZ_JARULZ010000001.1"/>
</dbReference>
<keyword evidence="2 8" id="KW-0813">Transport</keyword>
<dbReference type="NCBIfam" id="TIGR01726">
    <property type="entry name" value="HEQRo_perm_3TM"/>
    <property type="match status" value="1"/>
</dbReference>
<protein>
    <submittedName>
        <fullName evidence="11">Ectoine/hydroxyectoine ABC transporter permease subunit EhuC</fullName>
    </submittedName>
</protein>
<evidence type="ECO:0000256" key="7">
    <source>
        <dbReference type="ARBA" id="ARBA00023136"/>
    </source>
</evidence>
<evidence type="ECO:0000259" key="10">
    <source>
        <dbReference type="PROSITE" id="PS50928"/>
    </source>
</evidence>
<comment type="subcellular location">
    <subcellularLocation>
        <location evidence="1 8">Cell membrane</location>
        <topology evidence="1 8">Multi-pass membrane protein</topology>
    </subcellularLocation>
</comment>
<comment type="similarity">
    <text evidence="8">Belongs to the binding-protein-dependent transport system permease family.</text>
</comment>
<accession>A0ABU8AJV2</accession>
<feature type="transmembrane region" description="Helical" evidence="8">
    <location>
        <begin position="111"/>
        <end position="132"/>
    </location>
</feature>
<evidence type="ECO:0000256" key="3">
    <source>
        <dbReference type="ARBA" id="ARBA00022475"/>
    </source>
</evidence>
<dbReference type="InterPro" id="IPR043429">
    <property type="entry name" value="ArtM/GltK/GlnP/TcyL/YhdX-like"/>
</dbReference>
<gene>
    <name evidence="11" type="primary">ehuC</name>
    <name evidence="11" type="ORF">QBA35_11365</name>
</gene>
<comment type="caution">
    <text evidence="11">The sequence shown here is derived from an EMBL/GenBank/DDBJ whole genome shotgun (WGS) entry which is preliminary data.</text>
</comment>
<evidence type="ECO:0000313" key="11">
    <source>
        <dbReference type="EMBL" id="MEH0633957.1"/>
    </source>
</evidence>
<sequence length="302" mass="31132">MSALNDTAHMSAAHEVTTAGPAHEVTTAGLLDDFAFSSGLWELLLRGVWITVQLTVYGAALGAAVAFAVGLARQHRLWAVRFVAGVYFEIFRGTSALVLMIWVFFVVPLTLGWQLVPMWAAVLTLGCTYGAYGSEIVRGAVAAVPAAQREAGVALSFTPAQRMRKIVLPQAWPEMVPPFCNLLIELLKGTALVSVLGVADTTFAAQLVRNATGQSAPVYTVILVMYFLLAFAITRVMRQVERRAKAGVGRAPAKGVPGPRAAVTGRPQDLAGAGAATGGAGAGAAAGGGGAASKTSAPGGAS</sequence>
<organism evidence="11 12">
    <name type="scientific">Streptomyces bottropensis</name>
    <dbReference type="NCBI Taxonomy" id="42235"/>
    <lineage>
        <taxon>Bacteria</taxon>
        <taxon>Bacillati</taxon>
        <taxon>Actinomycetota</taxon>
        <taxon>Actinomycetes</taxon>
        <taxon>Kitasatosporales</taxon>
        <taxon>Streptomycetaceae</taxon>
        <taxon>Streptomyces</taxon>
    </lineage>
</organism>
<name>A0ABU8AJV2_9ACTN</name>
<dbReference type="EMBL" id="JARULZ010000001">
    <property type="protein sequence ID" value="MEH0633957.1"/>
    <property type="molecule type" value="Genomic_DNA"/>
</dbReference>
<dbReference type="InterPro" id="IPR000515">
    <property type="entry name" value="MetI-like"/>
</dbReference>
<keyword evidence="7 8" id="KW-0472">Membrane</keyword>
<evidence type="ECO:0000256" key="8">
    <source>
        <dbReference type="RuleBase" id="RU363032"/>
    </source>
</evidence>
<keyword evidence="12" id="KW-1185">Reference proteome</keyword>
<dbReference type="InterPro" id="IPR035906">
    <property type="entry name" value="MetI-like_sf"/>
</dbReference>
<dbReference type="NCBIfam" id="TIGR03004">
    <property type="entry name" value="ectoine_ehuC"/>
    <property type="match status" value="1"/>
</dbReference>
<evidence type="ECO:0000256" key="6">
    <source>
        <dbReference type="ARBA" id="ARBA00022989"/>
    </source>
</evidence>
<dbReference type="CDD" id="cd06261">
    <property type="entry name" value="TM_PBP2"/>
    <property type="match status" value="1"/>
</dbReference>
<evidence type="ECO:0000256" key="1">
    <source>
        <dbReference type="ARBA" id="ARBA00004651"/>
    </source>
</evidence>
<dbReference type="Gene3D" id="1.10.3720.10">
    <property type="entry name" value="MetI-like"/>
    <property type="match status" value="1"/>
</dbReference>
<evidence type="ECO:0000256" key="5">
    <source>
        <dbReference type="ARBA" id="ARBA00022970"/>
    </source>
</evidence>
<dbReference type="SUPFAM" id="SSF161098">
    <property type="entry name" value="MetI-like"/>
    <property type="match status" value="1"/>
</dbReference>
<dbReference type="InterPro" id="IPR014342">
    <property type="entry name" value="Ectoine_EhuC"/>
</dbReference>
<keyword evidence="4 8" id="KW-0812">Transmembrane</keyword>
<keyword evidence="3" id="KW-1003">Cell membrane</keyword>
<feature type="transmembrane region" description="Helical" evidence="8">
    <location>
        <begin position="218"/>
        <end position="237"/>
    </location>
</feature>
<evidence type="ECO:0000256" key="2">
    <source>
        <dbReference type="ARBA" id="ARBA00022448"/>
    </source>
</evidence>
<feature type="domain" description="ABC transmembrane type-1" evidence="10">
    <location>
        <begin position="48"/>
        <end position="237"/>
    </location>
</feature>
<evidence type="ECO:0000256" key="9">
    <source>
        <dbReference type="SAM" id="MobiDB-lite"/>
    </source>
</evidence>
<evidence type="ECO:0000313" key="12">
    <source>
        <dbReference type="Proteomes" id="UP001310290"/>
    </source>
</evidence>
<keyword evidence="5" id="KW-0029">Amino-acid transport</keyword>
<dbReference type="Proteomes" id="UP001310290">
    <property type="component" value="Unassembled WGS sequence"/>
</dbReference>
<dbReference type="PANTHER" id="PTHR30614">
    <property type="entry name" value="MEMBRANE COMPONENT OF AMINO ACID ABC TRANSPORTER"/>
    <property type="match status" value="1"/>
</dbReference>
<reference evidence="11" key="1">
    <citation type="submission" date="2023-04" db="EMBL/GenBank/DDBJ databases">
        <title>Genomic diversity of scab-causing Streptomyces spp. in the province of Quebec, Canada.</title>
        <authorList>
            <person name="Biessy A."/>
            <person name="Cadieux M."/>
            <person name="Ciotola M."/>
            <person name="Filion M."/>
        </authorList>
    </citation>
    <scope>NUCLEOTIDE SEQUENCE</scope>
    <source>
        <strain evidence="11">B21-115</strain>
    </source>
</reference>
<feature type="transmembrane region" description="Helical" evidence="8">
    <location>
        <begin position="84"/>
        <end position="105"/>
    </location>
</feature>
<dbReference type="PANTHER" id="PTHR30614:SF0">
    <property type="entry name" value="L-CYSTINE TRANSPORT SYSTEM PERMEASE PROTEIN TCYL"/>
    <property type="match status" value="1"/>
</dbReference>
<proteinExistence type="inferred from homology"/>
<evidence type="ECO:0000256" key="4">
    <source>
        <dbReference type="ARBA" id="ARBA00022692"/>
    </source>
</evidence>
<feature type="transmembrane region" description="Helical" evidence="8">
    <location>
        <begin position="48"/>
        <end position="72"/>
    </location>
</feature>
<dbReference type="InterPro" id="IPR010065">
    <property type="entry name" value="AA_ABC_transptr_permease_3TM"/>
</dbReference>
<feature type="region of interest" description="Disordered" evidence="9">
    <location>
        <begin position="247"/>
        <end position="302"/>
    </location>
</feature>
<feature type="compositionally biased region" description="Gly residues" evidence="9">
    <location>
        <begin position="275"/>
        <end position="291"/>
    </location>
</feature>
<feature type="compositionally biased region" description="Low complexity" evidence="9">
    <location>
        <begin position="292"/>
        <end position="302"/>
    </location>
</feature>
<dbReference type="PROSITE" id="PS50928">
    <property type="entry name" value="ABC_TM1"/>
    <property type="match status" value="1"/>
</dbReference>
<dbReference type="GeneID" id="96270415"/>
<dbReference type="Pfam" id="PF00528">
    <property type="entry name" value="BPD_transp_1"/>
    <property type="match status" value="1"/>
</dbReference>